<keyword evidence="5 6" id="KW-0472">Membrane</keyword>
<keyword evidence="2 6" id="KW-1003">Cell membrane</keyword>
<accession>A0A0R2JSA5</accession>
<dbReference type="SUPFAM" id="SSF55073">
    <property type="entry name" value="Nucleotide cyclase"/>
    <property type="match status" value="1"/>
</dbReference>
<comment type="caution">
    <text evidence="10">The sequence shown here is derived from an EMBL/GenBank/DDBJ whole genome shotgun (WGS) entry which is preliminary data.</text>
</comment>
<evidence type="ECO:0000256" key="7">
    <source>
        <dbReference type="PIRSR" id="PIRSR026583-50"/>
    </source>
</evidence>
<dbReference type="InterPro" id="IPR029787">
    <property type="entry name" value="Nucleotide_cyclase"/>
</dbReference>
<dbReference type="GO" id="GO:0016787">
    <property type="term" value="F:hydrolase activity"/>
    <property type="evidence" value="ECO:0007669"/>
    <property type="project" value="UniProtKB-UniRule"/>
</dbReference>
<evidence type="ECO:0000256" key="4">
    <source>
        <dbReference type="ARBA" id="ARBA00022989"/>
    </source>
</evidence>
<comment type="similarity">
    <text evidence="6">Belongs to the GdpP/PdeA phosphodiesterase family.</text>
</comment>
<dbReference type="PATRIC" id="fig|1122148.6.peg.1449"/>
<feature type="binding site" evidence="7">
    <location>
        <position position="361"/>
    </location>
    <ligand>
        <name>Mn(2+)</name>
        <dbReference type="ChEBI" id="CHEBI:29035"/>
        <label>1</label>
    </ligand>
</feature>
<dbReference type="InterPro" id="IPR001667">
    <property type="entry name" value="DDH_dom"/>
</dbReference>
<dbReference type="Pfam" id="PF01368">
    <property type="entry name" value="DHH"/>
    <property type="match status" value="1"/>
</dbReference>
<dbReference type="Gene3D" id="3.30.450.20">
    <property type="entry name" value="PAS domain"/>
    <property type="match status" value="1"/>
</dbReference>
<evidence type="ECO:0000256" key="2">
    <source>
        <dbReference type="ARBA" id="ARBA00022475"/>
    </source>
</evidence>
<dbReference type="InterPro" id="IPR000160">
    <property type="entry name" value="GGDEF_dom"/>
</dbReference>
<dbReference type="STRING" id="53444.AYR59_01480"/>
<dbReference type="InterPro" id="IPR038763">
    <property type="entry name" value="DHH_sf"/>
</dbReference>
<dbReference type="GO" id="GO:0003676">
    <property type="term" value="F:nucleic acid binding"/>
    <property type="evidence" value="ECO:0007669"/>
    <property type="project" value="UniProtKB-UniRule"/>
</dbReference>
<gene>
    <name evidence="10" type="ORF">IV52_GL001411</name>
</gene>
<feature type="binding site" evidence="7">
    <location>
        <position position="363"/>
    </location>
    <ligand>
        <name>Mn(2+)</name>
        <dbReference type="ChEBI" id="CHEBI:29035"/>
        <label>2</label>
    </ligand>
</feature>
<keyword evidence="4 8" id="KW-1133">Transmembrane helix</keyword>
<keyword evidence="7" id="KW-0464">Manganese</keyword>
<feature type="domain" description="GGDEF" evidence="9">
    <location>
        <begin position="185"/>
        <end position="313"/>
    </location>
</feature>
<dbReference type="Pfam" id="PF02272">
    <property type="entry name" value="DHHA1"/>
    <property type="match status" value="1"/>
</dbReference>
<evidence type="ECO:0000256" key="5">
    <source>
        <dbReference type="ARBA" id="ARBA00023136"/>
    </source>
</evidence>
<feature type="binding site" evidence="7">
    <location>
        <position position="513"/>
    </location>
    <ligand>
        <name>Mn(2+)</name>
        <dbReference type="ChEBI" id="CHEBI:29035"/>
        <label>2</label>
    </ligand>
</feature>
<feature type="binding site" evidence="7">
    <location>
        <position position="357"/>
    </location>
    <ligand>
        <name>Mn(2+)</name>
        <dbReference type="ChEBI" id="CHEBI:29035"/>
        <label>1</label>
    </ligand>
</feature>
<dbReference type="OrthoDB" id="9759476at2"/>
<dbReference type="Pfam" id="PF21370">
    <property type="entry name" value="PAS_GdpP"/>
    <property type="match status" value="1"/>
</dbReference>
<dbReference type="InterPro" id="IPR051319">
    <property type="entry name" value="Oligoribo/pAp-PDE_c-di-AMP_PDE"/>
</dbReference>
<reference evidence="10 11" key="1">
    <citation type="journal article" date="2015" name="Genome Announc.">
        <title>Expanding the biotechnology potential of lactobacilli through comparative genomics of 213 strains and associated genera.</title>
        <authorList>
            <person name="Sun Z."/>
            <person name="Harris H.M."/>
            <person name="McCann A."/>
            <person name="Guo C."/>
            <person name="Argimon S."/>
            <person name="Zhang W."/>
            <person name="Yang X."/>
            <person name="Jeffery I.B."/>
            <person name="Cooney J.C."/>
            <person name="Kagawa T.F."/>
            <person name="Liu W."/>
            <person name="Song Y."/>
            <person name="Salvetti E."/>
            <person name="Wrobel A."/>
            <person name="Rasinkangas P."/>
            <person name="Parkhill J."/>
            <person name="Rea M.C."/>
            <person name="O'Sullivan O."/>
            <person name="Ritari J."/>
            <person name="Douillard F.P."/>
            <person name="Paul Ross R."/>
            <person name="Yang R."/>
            <person name="Briner A.E."/>
            <person name="Felis G.E."/>
            <person name="de Vos W.M."/>
            <person name="Barrangou R."/>
            <person name="Klaenhammer T.R."/>
            <person name="Caufield P.W."/>
            <person name="Cui Y."/>
            <person name="Zhang H."/>
            <person name="O'Toole P.W."/>
        </authorList>
    </citation>
    <scope>NUCLEOTIDE SEQUENCE [LARGE SCALE GENOMIC DNA]</scope>
    <source>
        <strain evidence="10 11">DSM 20690</strain>
    </source>
</reference>
<dbReference type="Proteomes" id="UP000051565">
    <property type="component" value="Unassembled WGS sequence"/>
</dbReference>
<dbReference type="SUPFAM" id="SSF64182">
    <property type="entry name" value="DHH phosphoesterases"/>
    <property type="match status" value="1"/>
</dbReference>
<keyword evidence="7" id="KW-0479">Metal-binding</keyword>
<keyword evidence="3 8" id="KW-0812">Transmembrane</keyword>
<comment type="subcellular location">
    <subcellularLocation>
        <location evidence="1">Cell membrane</location>
        <topology evidence="1">Multi-pass membrane protein</topology>
    </subcellularLocation>
</comment>
<keyword evidence="6" id="KW-0378">Hydrolase</keyword>
<dbReference type="AlphaFoldDB" id="A0A0R2JSA5"/>
<feature type="binding site" evidence="7">
    <location>
        <position position="432"/>
    </location>
    <ligand>
        <name>Mn(2+)</name>
        <dbReference type="ChEBI" id="CHEBI:29035"/>
        <label>2</label>
    </ligand>
</feature>
<comment type="cofactor">
    <cofactor evidence="7">
        <name>Mn(2+)</name>
        <dbReference type="ChEBI" id="CHEBI:29035"/>
    </cofactor>
    <text evidence="7">For phosphodiesterase activity, probably binds 2 Mn(2+) per subunit.</text>
</comment>
<proteinExistence type="inferred from homology"/>
<dbReference type="GeneID" id="61249553"/>
<comment type="function">
    <text evidence="6">Has phosphodiesterase (PDE) activity against cyclic-di-AMP (c-di-AMP).</text>
</comment>
<dbReference type="EMBL" id="JQBT01000036">
    <property type="protein sequence ID" value="KRN78277.1"/>
    <property type="molecule type" value="Genomic_DNA"/>
</dbReference>
<dbReference type="GO" id="GO:0005886">
    <property type="term" value="C:plasma membrane"/>
    <property type="evidence" value="ECO:0007669"/>
    <property type="project" value="UniProtKB-SubCell"/>
</dbReference>
<dbReference type="PROSITE" id="PS50887">
    <property type="entry name" value="GGDEF"/>
    <property type="match status" value="1"/>
</dbReference>
<keyword evidence="11" id="KW-1185">Reference proteome</keyword>
<dbReference type="PANTHER" id="PTHR47618">
    <property type="entry name" value="BIFUNCTIONAL OLIGORIBONUCLEASE AND PAP PHOSPHATASE NRNA"/>
    <property type="match status" value="1"/>
</dbReference>
<dbReference type="InterPro" id="IPR014528">
    <property type="entry name" value="GdpP/PdeA"/>
</dbReference>
<evidence type="ECO:0000256" key="6">
    <source>
        <dbReference type="PIRNR" id="PIRNR026583"/>
    </source>
</evidence>
<dbReference type="SMART" id="SM00267">
    <property type="entry name" value="GGDEF"/>
    <property type="match status" value="1"/>
</dbReference>
<feature type="transmembrane region" description="Helical" evidence="8">
    <location>
        <begin position="21"/>
        <end position="51"/>
    </location>
</feature>
<feature type="binding site" evidence="7">
    <location>
        <position position="457"/>
    </location>
    <ligand>
        <name>Mn(2+)</name>
        <dbReference type="ChEBI" id="CHEBI:29035"/>
        <label>2</label>
    </ligand>
</feature>
<evidence type="ECO:0000256" key="1">
    <source>
        <dbReference type="ARBA" id="ARBA00004651"/>
    </source>
</evidence>
<comment type="catalytic activity">
    <reaction evidence="6">
        <text>3',3'-c-di-AMP + H2O = 5'-O-phosphonoadenylyl-(3'-&gt;5')-adenosine + H(+)</text>
        <dbReference type="Rhea" id="RHEA:54420"/>
        <dbReference type="ChEBI" id="CHEBI:15377"/>
        <dbReference type="ChEBI" id="CHEBI:15378"/>
        <dbReference type="ChEBI" id="CHEBI:71500"/>
        <dbReference type="ChEBI" id="CHEBI:138171"/>
    </reaction>
</comment>
<dbReference type="Pfam" id="PF24898">
    <property type="entry name" value="GGDEF_GdpP"/>
    <property type="match status" value="1"/>
</dbReference>
<dbReference type="GO" id="GO:0106409">
    <property type="term" value="F:cyclic-di-AMP phosphodiesterase activity"/>
    <property type="evidence" value="ECO:0007669"/>
    <property type="project" value="RHEA"/>
</dbReference>
<name>A0A0R2JSA5_9LACO</name>
<evidence type="ECO:0000259" key="9">
    <source>
        <dbReference type="PROSITE" id="PS50887"/>
    </source>
</evidence>
<evidence type="ECO:0000256" key="8">
    <source>
        <dbReference type="SAM" id="Phobius"/>
    </source>
</evidence>
<evidence type="ECO:0000313" key="11">
    <source>
        <dbReference type="Proteomes" id="UP000051565"/>
    </source>
</evidence>
<dbReference type="EC" id="3.1.4.-" evidence="6"/>
<evidence type="ECO:0000256" key="3">
    <source>
        <dbReference type="ARBA" id="ARBA00022692"/>
    </source>
</evidence>
<dbReference type="RefSeq" id="WP_078775185.1">
    <property type="nucleotide sequence ID" value="NZ_FUXS01000003.1"/>
</dbReference>
<dbReference type="Gene3D" id="3.90.1640.10">
    <property type="entry name" value="inorganic pyrophosphatase (n-terminal core)"/>
    <property type="match status" value="1"/>
</dbReference>
<dbReference type="FunFam" id="3.90.1640.10:FF:000002">
    <property type="entry name" value="Cyclic-di-AMP phosphodiesterase"/>
    <property type="match status" value="1"/>
</dbReference>
<dbReference type="Gene3D" id="3.10.310.30">
    <property type="match status" value="1"/>
</dbReference>
<feature type="binding site" evidence="7">
    <location>
        <position position="432"/>
    </location>
    <ligand>
        <name>Mn(2+)</name>
        <dbReference type="ChEBI" id="CHEBI:29035"/>
        <label>1</label>
    </ligand>
</feature>
<dbReference type="GO" id="GO:0046872">
    <property type="term" value="F:metal ion binding"/>
    <property type="evidence" value="ECO:0007669"/>
    <property type="project" value="UniProtKB-KW"/>
</dbReference>
<dbReference type="PIRSF" id="PIRSF026583">
    <property type="entry name" value="YybT"/>
    <property type="match status" value="1"/>
</dbReference>
<protein>
    <recommendedName>
        <fullName evidence="6">Cyclic-di-AMP phosphodiesterase</fullName>
        <ecNumber evidence="6">3.1.4.-</ecNumber>
    </recommendedName>
</protein>
<sequence>MKKSLRHLNLPPFLKNKRLRNISLFIAISLILGLVIAFIYNVVIGLVLLILASAGLTYTIKELNIVEENTTKYVTDLSYLVSRGERESLLEMPIGILILDDDHRINWVNPYLQPYFGNNKIFGKSLEEIAPELFDLIQENWNEDEPFEITWRGKHFTILIQRQYNTIYLMDITHYADVEVKYENEKIVIGEVYLDNFDEVSQSMSDQEISNLRNYVTNKLSTWAKDYGVYLKRIDADHYMIMMYVQALREIEADKFNILDIIRKGTLQQNFPITLSIGIAYGDTDLNQLADLAQNNLDLALGRGGDQAVIKPRDGEARFYGGKTNPMEKRTRVRARMITNALQELMRTSDKIFVDGHQQPDMDCWGAALGIRRIAQMNNKECYIVFDDKDVHTDIKRLLDKIDDYPDILDSIVTPDKAVKMATDESLLIMVDHSNPNIGVAKNLYERLINRIVIIDHHRRGEDFPANPLLAYVEPYASSACELITEMFEYQSQSADPINDLEATVMLTGIVVDTQSFKVRTGTRTFDAASYLRSAGADVDEISSFMKENPNNYMAENHLISLVNFVDDNLALITAEDDVKYDSVTAAKAVDSLLSIDGVEASFVVYRRMDGNVGISARSTGAINVQLIMEALGGGGHLVAGATQIKDKTVAEANEMLTEVIDQKLFDNSNNKSDE</sequence>
<evidence type="ECO:0000313" key="10">
    <source>
        <dbReference type="EMBL" id="KRN78277.1"/>
    </source>
</evidence>
<dbReference type="InterPro" id="IPR003156">
    <property type="entry name" value="DHHA1_dom"/>
</dbReference>
<dbReference type="InterPro" id="IPR049553">
    <property type="entry name" value="GdpP-like_PAS"/>
</dbReference>
<organism evidence="10 11">
    <name type="scientific">Fructilactobacillus lindneri DSM 20690 = JCM 11027</name>
    <dbReference type="NCBI Taxonomy" id="1122148"/>
    <lineage>
        <taxon>Bacteria</taxon>
        <taxon>Bacillati</taxon>
        <taxon>Bacillota</taxon>
        <taxon>Bacilli</taxon>
        <taxon>Lactobacillales</taxon>
        <taxon>Lactobacillaceae</taxon>
        <taxon>Fructilactobacillus</taxon>
    </lineage>
</organism>
<dbReference type="PANTHER" id="PTHR47618:SF2">
    <property type="entry name" value="CYCLIC-DI-AMP PHOSPHODIESTERASE GDPP"/>
    <property type="match status" value="1"/>
</dbReference>